<dbReference type="EMBL" id="CP027033">
    <property type="protein sequence ID" value="AXR80706.1"/>
    <property type="molecule type" value="Genomic_DNA"/>
</dbReference>
<feature type="compositionally biased region" description="Basic and acidic residues" evidence="1">
    <location>
        <begin position="7"/>
        <end position="21"/>
    </location>
</feature>
<dbReference type="AlphaFoldDB" id="A0A346PMG1"/>
<dbReference type="GeneID" id="37641168"/>
<evidence type="ECO:0000313" key="3">
    <source>
        <dbReference type="Proteomes" id="UP000258613"/>
    </source>
</evidence>
<feature type="compositionally biased region" description="Low complexity" evidence="1">
    <location>
        <begin position="24"/>
        <end position="35"/>
    </location>
</feature>
<evidence type="ECO:0000256" key="1">
    <source>
        <dbReference type="SAM" id="MobiDB-lite"/>
    </source>
</evidence>
<protein>
    <submittedName>
        <fullName evidence="2">Uncharacterized protein</fullName>
    </submittedName>
</protein>
<proteinExistence type="predicted"/>
<dbReference type="RefSeq" id="WP_117367464.1">
    <property type="nucleotide sequence ID" value="NZ_CP027033.1"/>
</dbReference>
<evidence type="ECO:0000313" key="2">
    <source>
        <dbReference type="EMBL" id="AXR80706.1"/>
    </source>
</evidence>
<accession>A0A346PMG1</accession>
<dbReference type="KEGG" id="nag:AArcMg_0684"/>
<sequence length="196" mass="21871">MTTAEEELLREQQRIQKEQTEHSAAQQTAHQRAQQGTIDLSAIRDGDIIESLVNPDIGRDGDDLEEMLSAEFGRHLVLGNISEREYERQKQMDRARARLVKCEFPRQGRIGSKCRGDVHRIMVGDDEPERPVLDDDKAREIDAAFEERSMARSLSKGGKGFRGLTEAIVYTRTDRNTDDAGSGGGLISGTVGRLFG</sequence>
<keyword evidence="3" id="KW-1185">Reference proteome</keyword>
<dbReference type="Proteomes" id="UP000258613">
    <property type="component" value="Chromosome"/>
</dbReference>
<gene>
    <name evidence="2" type="ORF">AArcMg_0684</name>
</gene>
<feature type="region of interest" description="Disordered" evidence="1">
    <location>
        <begin position="1"/>
        <end position="39"/>
    </location>
</feature>
<organism evidence="2 3">
    <name type="scientific">Natrarchaeobaculum sulfurireducens</name>
    <dbReference type="NCBI Taxonomy" id="2044521"/>
    <lineage>
        <taxon>Archaea</taxon>
        <taxon>Methanobacteriati</taxon>
        <taxon>Methanobacteriota</taxon>
        <taxon>Stenosarchaea group</taxon>
        <taxon>Halobacteria</taxon>
        <taxon>Halobacteriales</taxon>
        <taxon>Natrialbaceae</taxon>
        <taxon>Natrarchaeobaculum</taxon>
    </lineage>
</organism>
<dbReference type="OrthoDB" id="387091at2157"/>
<reference evidence="3" key="1">
    <citation type="submission" date="2018-02" db="EMBL/GenBank/DDBJ databases">
        <title>Phenotypic and genomic properties of facultatively anaerobic sulfur-reducing natronoarchaea from hypersaline soda lakes.</title>
        <authorList>
            <person name="Sorokin D.Y."/>
            <person name="Kublanov I.V."/>
            <person name="Roman P."/>
            <person name="Sinninghe Damste J.S."/>
            <person name="Golyshin P.N."/>
            <person name="Rojo D."/>
            <person name="Ciordia S."/>
            <person name="Mena M.D.C."/>
            <person name="Ferrer M."/>
            <person name="Messina E."/>
            <person name="Smedile F."/>
            <person name="La Spada G."/>
            <person name="La Cono V."/>
            <person name="Yakimov M.M."/>
        </authorList>
    </citation>
    <scope>NUCLEOTIDE SEQUENCE [LARGE SCALE GENOMIC DNA]</scope>
    <source>
        <strain evidence="3">AArc-Mg</strain>
    </source>
</reference>
<name>A0A346PMG1_9EURY</name>